<keyword evidence="2" id="KW-1185">Reference proteome</keyword>
<evidence type="ECO:0000313" key="2">
    <source>
        <dbReference type="Proteomes" id="UP000325315"/>
    </source>
</evidence>
<dbReference type="InterPro" id="IPR043502">
    <property type="entry name" value="DNA/RNA_pol_sf"/>
</dbReference>
<dbReference type="OrthoDB" id="437338at2759"/>
<dbReference type="SUPFAM" id="SSF56672">
    <property type="entry name" value="DNA/RNA polymerases"/>
    <property type="match status" value="1"/>
</dbReference>
<dbReference type="PANTHER" id="PTHR15503">
    <property type="entry name" value="LDOC1 RELATED"/>
    <property type="match status" value="1"/>
</dbReference>
<dbReference type="Gene3D" id="3.10.10.10">
    <property type="entry name" value="HIV Type 1 Reverse Transcriptase, subunit A, domain 1"/>
    <property type="match status" value="1"/>
</dbReference>
<dbReference type="Proteomes" id="UP000325315">
    <property type="component" value="Unassembled WGS sequence"/>
</dbReference>
<dbReference type="PANTHER" id="PTHR15503:SF45">
    <property type="entry name" value="RNA-DIRECTED DNA POLYMERASE HOMOLOG"/>
    <property type="match status" value="1"/>
</dbReference>
<dbReference type="AlphaFoldDB" id="A0A5B6VDL9"/>
<reference evidence="2" key="1">
    <citation type="journal article" date="2019" name="Plant Biotechnol. J.">
        <title>Genome sequencing of the Australian wild diploid species Gossypium australe highlights disease resistance and delayed gland morphogenesis.</title>
        <authorList>
            <person name="Cai Y."/>
            <person name="Cai X."/>
            <person name="Wang Q."/>
            <person name="Wang P."/>
            <person name="Zhang Y."/>
            <person name="Cai C."/>
            <person name="Xu Y."/>
            <person name="Wang K."/>
            <person name="Zhou Z."/>
            <person name="Wang C."/>
            <person name="Geng S."/>
            <person name="Li B."/>
            <person name="Dong Q."/>
            <person name="Hou Y."/>
            <person name="Wang H."/>
            <person name="Ai P."/>
            <person name="Liu Z."/>
            <person name="Yi F."/>
            <person name="Sun M."/>
            <person name="An G."/>
            <person name="Cheng J."/>
            <person name="Zhang Y."/>
            <person name="Shi Q."/>
            <person name="Xie Y."/>
            <person name="Shi X."/>
            <person name="Chang Y."/>
            <person name="Huang F."/>
            <person name="Chen Y."/>
            <person name="Hong S."/>
            <person name="Mi L."/>
            <person name="Sun Q."/>
            <person name="Zhang L."/>
            <person name="Zhou B."/>
            <person name="Peng R."/>
            <person name="Zhang X."/>
            <person name="Liu F."/>
        </authorList>
    </citation>
    <scope>NUCLEOTIDE SEQUENCE [LARGE SCALE GENOMIC DNA]</scope>
    <source>
        <strain evidence="2">cv. PA1801</strain>
    </source>
</reference>
<proteinExistence type="predicted"/>
<organism evidence="1 2">
    <name type="scientific">Gossypium australe</name>
    <dbReference type="NCBI Taxonomy" id="47621"/>
    <lineage>
        <taxon>Eukaryota</taxon>
        <taxon>Viridiplantae</taxon>
        <taxon>Streptophyta</taxon>
        <taxon>Embryophyta</taxon>
        <taxon>Tracheophyta</taxon>
        <taxon>Spermatophyta</taxon>
        <taxon>Magnoliopsida</taxon>
        <taxon>eudicotyledons</taxon>
        <taxon>Gunneridae</taxon>
        <taxon>Pentapetalae</taxon>
        <taxon>rosids</taxon>
        <taxon>malvids</taxon>
        <taxon>Malvales</taxon>
        <taxon>Malvaceae</taxon>
        <taxon>Malvoideae</taxon>
        <taxon>Gossypium</taxon>
    </lineage>
</organism>
<sequence length="182" mass="20794">MENNLRVESTDCIVKVTNPLGHSVIVDLCPLKIQGYNFPTDLMLLPLNEFDDILGMDWLNVHDVVVIVVRYDKSDYVSSMITTMMAQKKIQKGCDTFLTYILDSRISKKKVDQVPTVCKFSDVFLEELLGLPTEQEVKFAIKLVPRTTPILIALYRMALTKLKELKAQLQELVDWGFARPNI</sequence>
<accession>A0A5B6VDL9</accession>
<dbReference type="Gene3D" id="2.40.70.10">
    <property type="entry name" value="Acid Proteases"/>
    <property type="match status" value="1"/>
</dbReference>
<dbReference type="InterPro" id="IPR032567">
    <property type="entry name" value="RTL1-rel"/>
</dbReference>
<comment type="caution">
    <text evidence="1">The sequence shown here is derived from an EMBL/GenBank/DDBJ whole genome shotgun (WGS) entry which is preliminary data.</text>
</comment>
<dbReference type="Pfam" id="PF08284">
    <property type="entry name" value="RVP_2"/>
    <property type="match status" value="1"/>
</dbReference>
<name>A0A5B6VDL9_9ROSI</name>
<dbReference type="InterPro" id="IPR021109">
    <property type="entry name" value="Peptidase_aspartic_dom_sf"/>
</dbReference>
<dbReference type="EMBL" id="SMMG02000007">
    <property type="protein sequence ID" value="KAA3467144.1"/>
    <property type="molecule type" value="Genomic_DNA"/>
</dbReference>
<gene>
    <name evidence="1" type="ORF">EPI10_002183</name>
</gene>
<dbReference type="CDD" id="cd00303">
    <property type="entry name" value="retropepsin_like"/>
    <property type="match status" value="1"/>
</dbReference>
<protein>
    <submittedName>
        <fullName evidence="1">RVP_2 domain-containing protein</fullName>
    </submittedName>
</protein>
<evidence type="ECO:0000313" key="1">
    <source>
        <dbReference type="EMBL" id="KAA3467144.1"/>
    </source>
</evidence>